<evidence type="ECO:0000256" key="8">
    <source>
        <dbReference type="ARBA" id="ARBA00035465"/>
    </source>
</evidence>
<keyword evidence="5" id="KW-0496">Mitochondrion</keyword>
<accession>A0A1G4IPU8</accession>
<comment type="similarity">
    <text evidence="2">Belongs to the bacterial ribosomal protein bL27 family.</text>
</comment>
<evidence type="ECO:0000313" key="10">
    <source>
        <dbReference type="EMBL" id="SCU78760.1"/>
    </source>
</evidence>
<dbReference type="NCBIfam" id="TIGR00062">
    <property type="entry name" value="L27"/>
    <property type="match status" value="1"/>
</dbReference>
<dbReference type="InterPro" id="IPR018261">
    <property type="entry name" value="Ribosomal_bL27_CS"/>
</dbReference>
<dbReference type="SUPFAM" id="SSF110324">
    <property type="entry name" value="Ribosomal L27 protein-like"/>
    <property type="match status" value="1"/>
</dbReference>
<keyword evidence="6" id="KW-0687">Ribonucleoprotein</keyword>
<evidence type="ECO:0000256" key="1">
    <source>
        <dbReference type="ARBA" id="ARBA00004173"/>
    </source>
</evidence>
<name>A0A1G4IPU8_9SACH</name>
<evidence type="ECO:0000256" key="4">
    <source>
        <dbReference type="ARBA" id="ARBA00022980"/>
    </source>
</evidence>
<dbReference type="GO" id="GO:0003735">
    <property type="term" value="F:structural constituent of ribosome"/>
    <property type="evidence" value="ECO:0007669"/>
    <property type="project" value="InterPro"/>
</dbReference>
<dbReference type="AlphaFoldDB" id="A0A1G4IPU8"/>
<dbReference type="PANTHER" id="PTHR15893:SF0">
    <property type="entry name" value="LARGE RIBOSOMAL SUBUNIT PROTEIN BL27M"/>
    <property type="match status" value="1"/>
</dbReference>
<dbReference type="EMBL" id="LT598462">
    <property type="protein sequence ID" value="SCU78760.1"/>
    <property type="molecule type" value="Genomic_DNA"/>
</dbReference>
<dbReference type="PANTHER" id="PTHR15893">
    <property type="entry name" value="RIBOSOMAL PROTEIN L27"/>
    <property type="match status" value="1"/>
</dbReference>
<dbReference type="OrthoDB" id="1867012at2759"/>
<dbReference type="Pfam" id="PF01016">
    <property type="entry name" value="Ribosomal_L27"/>
    <property type="match status" value="1"/>
</dbReference>
<sequence>MLRGLTSWRPLSGVSVHVLNQVRTATKKAAGSRTSMKDSAGRRLGLKKHEGQPVRPGEILMRQRGTKFYPGENVGIGKDHTIFALEPGFVRFYLDPFHPKRRFIGVALRPDLKLPTPHFEPRVRRFGRQLITDGAAATKEENSLSRKEYLARDSILKDLEARESRRQQLASNFTKRLSELGIILEENQLKVCIPYVIRLRSLLKNGFSLSEAQYNALFYAEQELKLAAKQRELSAELVSQQVVLLKGAVDTLNSSISFDNKLDIVAFVSEQEKQQRRAQLTQQLLNTTLSTKKDVQAIKNLLKGASSFLTKSDELKLARKFLKPVRPETFAVTNKTGKGVLTINRFDDVGSRVTTIHRSKSAFLSKL</sequence>
<evidence type="ECO:0000256" key="7">
    <source>
        <dbReference type="ARBA" id="ARBA00035267"/>
    </source>
</evidence>
<dbReference type="STRING" id="1230905.A0A1G4IPU8"/>
<dbReference type="GO" id="GO:0005762">
    <property type="term" value="C:mitochondrial large ribosomal subunit"/>
    <property type="evidence" value="ECO:0007669"/>
    <property type="project" value="TreeGrafter"/>
</dbReference>
<dbReference type="Proteomes" id="UP000191024">
    <property type="component" value="Chromosome A"/>
</dbReference>
<evidence type="ECO:0000256" key="6">
    <source>
        <dbReference type="ARBA" id="ARBA00023274"/>
    </source>
</evidence>
<evidence type="ECO:0000256" key="2">
    <source>
        <dbReference type="ARBA" id="ARBA00010797"/>
    </source>
</evidence>
<keyword evidence="11" id="KW-1185">Reference proteome</keyword>
<gene>
    <name evidence="10" type="ORF">LAMI_0A05820G</name>
</gene>
<protein>
    <recommendedName>
        <fullName evidence="7">Large ribosomal subunit protein bL27m</fullName>
    </recommendedName>
    <alternativeName>
        <fullName evidence="8">54S ribosomal protein L2, mitochondrial</fullName>
    </alternativeName>
</protein>
<evidence type="ECO:0000259" key="9">
    <source>
        <dbReference type="Pfam" id="PF18471"/>
    </source>
</evidence>
<keyword evidence="4" id="KW-0689">Ribosomal protein</keyword>
<dbReference type="GO" id="GO:0006412">
    <property type="term" value="P:translation"/>
    <property type="evidence" value="ECO:0007669"/>
    <property type="project" value="InterPro"/>
</dbReference>
<dbReference type="Pfam" id="PF18471">
    <property type="entry name" value="Ribosomal_L27_C"/>
    <property type="match status" value="1"/>
</dbReference>
<keyword evidence="3" id="KW-0809">Transit peptide</keyword>
<proteinExistence type="inferred from homology"/>
<dbReference type="InterPro" id="IPR001684">
    <property type="entry name" value="Ribosomal_bL27"/>
</dbReference>
<dbReference type="PROSITE" id="PS00831">
    <property type="entry name" value="RIBOSOMAL_L27"/>
    <property type="match status" value="1"/>
</dbReference>
<dbReference type="FunFam" id="2.40.50.100:FF:000042">
    <property type="entry name" value="50S ribosomal protein L27"/>
    <property type="match status" value="1"/>
</dbReference>
<evidence type="ECO:0000256" key="5">
    <source>
        <dbReference type="ARBA" id="ARBA00023128"/>
    </source>
</evidence>
<dbReference type="PRINTS" id="PR00063">
    <property type="entry name" value="RIBOSOMALL27"/>
</dbReference>
<feature type="domain" description="Large ribosomal subunit protein bL27m C-terminal" evidence="9">
    <location>
        <begin position="133"/>
        <end position="367"/>
    </location>
</feature>
<dbReference type="InterPro" id="IPR041244">
    <property type="entry name" value="Ribosomal_bL27m_C"/>
</dbReference>
<evidence type="ECO:0000313" key="11">
    <source>
        <dbReference type="Proteomes" id="UP000191024"/>
    </source>
</evidence>
<evidence type="ECO:0000256" key="3">
    <source>
        <dbReference type="ARBA" id="ARBA00022946"/>
    </source>
</evidence>
<comment type="subcellular location">
    <subcellularLocation>
        <location evidence="1">Mitochondrion</location>
    </subcellularLocation>
</comment>
<organism evidence="10 11">
    <name type="scientific">Lachancea mirantina</name>
    <dbReference type="NCBI Taxonomy" id="1230905"/>
    <lineage>
        <taxon>Eukaryota</taxon>
        <taxon>Fungi</taxon>
        <taxon>Dikarya</taxon>
        <taxon>Ascomycota</taxon>
        <taxon>Saccharomycotina</taxon>
        <taxon>Saccharomycetes</taxon>
        <taxon>Saccharomycetales</taxon>
        <taxon>Saccharomycetaceae</taxon>
        <taxon>Lachancea</taxon>
    </lineage>
</organism>
<reference evidence="10 11" key="1">
    <citation type="submission" date="2016-03" db="EMBL/GenBank/DDBJ databases">
        <authorList>
            <person name="Devillers H."/>
        </authorList>
    </citation>
    <scope>NUCLEOTIDE SEQUENCE [LARGE SCALE GENOMIC DNA]</scope>
    <source>
        <strain evidence="10">CBS 11717</strain>
    </source>
</reference>
<dbReference type="Gene3D" id="2.40.50.100">
    <property type="match status" value="1"/>
</dbReference>